<sequence>MNRDNQKFRNNLISAAGGVDKQLETICFSFFSFWFKQSQEYIFS</sequence>
<protein>
    <submittedName>
        <fullName evidence="1">Uncharacterized protein</fullName>
    </submittedName>
</protein>
<comment type="caution">
    <text evidence="1">The sequence shown here is derived from an EMBL/GenBank/DDBJ whole genome shotgun (WGS) entry which is preliminary data.</text>
</comment>
<dbReference type="EMBL" id="CAJEWN010000214">
    <property type="protein sequence ID" value="CAD2173213.1"/>
    <property type="molecule type" value="Genomic_DNA"/>
</dbReference>
<proteinExistence type="predicted"/>
<gene>
    <name evidence="1" type="ORF">MENT_LOCUS24809</name>
</gene>
<accession>A0A6V7VEC4</accession>
<reference evidence="1 2" key="1">
    <citation type="submission" date="2020-08" db="EMBL/GenBank/DDBJ databases">
        <authorList>
            <person name="Koutsovoulos G."/>
            <person name="Danchin GJ E."/>
        </authorList>
    </citation>
    <scope>NUCLEOTIDE SEQUENCE [LARGE SCALE GENOMIC DNA]</scope>
</reference>
<dbReference type="Proteomes" id="UP000580250">
    <property type="component" value="Unassembled WGS sequence"/>
</dbReference>
<organism evidence="1 2">
    <name type="scientific">Meloidogyne enterolobii</name>
    <name type="common">Root-knot nematode worm</name>
    <name type="synonym">Meloidogyne mayaguensis</name>
    <dbReference type="NCBI Taxonomy" id="390850"/>
    <lineage>
        <taxon>Eukaryota</taxon>
        <taxon>Metazoa</taxon>
        <taxon>Ecdysozoa</taxon>
        <taxon>Nematoda</taxon>
        <taxon>Chromadorea</taxon>
        <taxon>Rhabditida</taxon>
        <taxon>Tylenchina</taxon>
        <taxon>Tylenchomorpha</taxon>
        <taxon>Tylenchoidea</taxon>
        <taxon>Meloidogynidae</taxon>
        <taxon>Meloidogyninae</taxon>
        <taxon>Meloidogyne</taxon>
    </lineage>
</organism>
<evidence type="ECO:0000313" key="2">
    <source>
        <dbReference type="Proteomes" id="UP000580250"/>
    </source>
</evidence>
<dbReference type="AlphaFoldDB" id="A0A6V7VEC4"/>
<evidence type="ECO:0000313" key="1">
    <source>
        <dbReference type="EMBL" id="CAD2173213.1"/>
    </source>
</evidence>
<name>A0A6V7VEC4_MELEN</name>